<gene>
    <name evidence="1" type="ORF">DPMN_122174</name>
</gene>
<protein>
    <submittedName>
        <fullName evidence="1">Uncharacterized protein</fullName>
    </submittedName>
</protein>
<dbReference type="AlphaFoldDB" id="A0A9D4JTW2"/>
<evidence type="ECO:0000313" key="1">
    <source>
        <dbReference type="EMBL" id="KAH3820428.1"/>
    </source>
</evidence>
<dbReference type="EMBL" id="JAIWYP010000005">
    <property type="protein sequence ID" value="KAH3820428.1"/>
    <property type="molecule type" value="Genomic_DNA"/>
</dbReference>
<keyword evidence="2" id="KW-1185">Reference proteome</keyword>
<comment type="caution">
    <text evidence="1">The sequence shown here is derived from an EMBL/GenBank/DDBJ whole genome shotgun (WGS) entry which is preliminary data.</text>
</comment>
<evidence type="ECO:0000313" key="2">
    <source>
        <dbReference type="Proteomes" id="UP000828390"/>
    </source>
</evidence>
<sequence length="79" mass="8325">MSVDGSCCSLGDVQRLILGSVLSLLMGLGNCHTGVGAIFQISWLLADIDAPVEDLRGLLAGIDAPVIQELEPYSRYSSC</sequence>
<reference evidence="1" key="1">
    <citation type="journal article" date="2019" name="bioRxiv">
        <title>The Genome of the Zebra Mussel, Dreissena polymorpha: A Resource for Invasive Species Research.</title>
        <authorList>
            <person name="McCartney M.A."/>
            <person name="Auch B."/>
            <person name="Kono T."/>
            <person name="Mallez S."/>
            <person name="Zhang Y."/>
            <person name="Obille A."/>
            <person name="Becker A."/>
            <person name="Abrahante J.E."/>
            <person name="Garbe J."/>
            <person name="Badalamenti J.P."/>
            <person name="Herman A."/>
            <person name="Mangelson H."/>
            <person name="Liachko I."/>
            <person name="Sullivan S."/>
            <person name="Sone E.D."/>
            <person name="Koren S."/>
            <person name="Silverstein K.A.T."/>
            <person name="Beckman K.B."/>
            <person name="Gohl D.M."/>
        </authorList>
    </citation>
    <scope>NUCLEOTIDE SEQUENCE</scope>
    <source>
        <strain evidence="1">Duluth1</strain>
        <tissue evidence="1">Whole animal</tissue>
    </source>
</reference>
<accession>A0A9D4JTW2</accession>
<proteinExistence type="predicted"/>
<organism evidence="1 2">
    <name type="scientific">Dreissena polymorpha</name>
    <name type="common">Zebra mussel</name>
    <name type="synonym">Mytilus polymorpha</name>
    <dbReference type="NCBI Taxonomy" id="45954"/>
    <lineage>
        <taxon>Eukaryota</taxon>
        <taxon>Metazoa</taxon>
        <taxon>Spiralia</taxon>
        <taxon>Lophotrochozoa</taxon>
        <taxon>Mollusca</taxon>
        <taxon>Bivalvia</taxon>
        <taxon>Autobranchia</taxon>
        <taxon>Heteroconchia</taxon>
        <taxon>Euheterodonta</taxon>
        <taxon>Imparidentia</taxon>
        <taxon>Neoheterodontei</taxon>
        <taxon>Myida</taxon>
        <taxon>Dreissenoidea</taxon>
        <taxon>Dreissenidae</taxon>
        <taxon>Dreissena</taxon>
    </lineage>
</organism>
<reference evidence="1" key="2">
    <citation type="submission" date="2020-11" db="EMBL/GenBank/DDBJ databases">
        <authorList>
            <person name="McCartney M.A."/>
            <person name="Auch B."/>
            <person name="Kono T."/>
            <person name="Mallez S."/>
            <person name="Becker A."/>
            <person name="Gohl D.M."/>
            <person name="Silverstein K.A.T."/>
            <person name="Koren S."/>
            <person name="Bechman K.B."/>
            <person name="Herman A."/>
            <person name="Abrahante J.E."/>
            <person name="Garbe J."/>
        </authorList>
    </citation>
    <scope>NUCLEOTIDE SEQUENCE</scope>
    <source>
        <strain evidence="1">Duluth1</strain>
        <tissue evidence="1">Whole animal</tissue>
    </source>
</reference>
<dbReference type="Proteomes" id="UP000828390">
    <property type="component" value="Unassembled WGS sequence"/>
</dbReference>
<name>A0A9D4JTW2_DREPO</name>